<evidence type="ECO:0000256" key="1">
    <source>
        <dbReference type="ARBA" id="ARBA00004651"/>
    </source>
</evidence>
<feature type="transmembrane region" description="Helical" evidence="9">
    <location>
        <begin position="485"/>
        <end position="505"/>
    </location>
</feature>
<dbReference type="EMBL" id="JARAKH010000023">
    <property type="protein sequence ID" value="KAK8391950.1"/>
    <property type="molecule type" value="Genomic_DNA"/>
</dbReference>
<organism evidence="10 11">
    <name type="scientific">Scylla paramamosain</name>
    <name type="common">Mud crab</name>
    <dbReference type="NCBI Taxonomy" id="85552"/>
    <lineage>
        <taxon>Eukaryota</taxon>
        <taxon>Metazoa</taxon>
        <taxon>Ecdysozoa</taxon>
        <taxon>Arthropoda</taxon>
        <taxon>Crustacea</taxon>
        <taxon>Multicrustacea</taxon>
        <taxon>Malacostraca</taxon>
        <taxon>Eumalacostraca</taxon>
        <taxon>Eucarida</taxon>
        <taxon>Decapoda</taxon>
        <taxon>Pleocyemata</taxon>
        <taxon>Brachyura</taxon>
        <taxon>Eubrachyura</taxon>
        <taxon>Portunoidea</taxon>
        <taxon>Portunidae</taxon>
        <taxon>Portuninae</taxon>
        <taxon>Scylla</taxon>
    </lineage>
</organism>
<dbReference type="PANTHER" id="PTHR11785">
    <property type="entry name" value="AMINO ACID TRANSPORTER"/>
    <property type="match status" value="1"/>
</dbReference>
<keyword evidence="11" id="KW-1185">Reference proteome</keyword>
<dbReference type="InterPro" id="IPR050598">
    <property type="entry name" value="AminoAcid_Transporter"/>
</dbReference>
<feature type="transmembrane region" description="Helical" evidence="9">
    <location>
        <begin position="288"/>
        <end position="307"/>
    </location>
</feature>
<dbReference type="PANTHER" id="PTHR11785:SF240">
    <property type="entry name" value="LD25378P"/>
    <property type="match status" value="1"/>
</dbReference>
<comment type="similarity">
    <text evidence="2">Belongs to the amino acid-polyamine-organocation (APC) superfamily. L-type amino acid transporter (LAT) (TC 2.A.3.8) family.</text>
</comment>
<evidence type="ECO:0000256" key="6">
    <source>
        <dbReference type="ARBA" id="ARBA00022989"/>
    </source>
</evidence>
<dbReference type="GO" id="GO:0005886">
    <property type="term" value="C:plasma membrane"/>
    <property type="evidence" value="ECO:0007669"/>
    <property type="project" value="UniProtKB-SubCell"/>
</dbReference>
<feature type="region of interest" description="Disordered" evidence="8">
    <location>
        <begin position="38"/>
        <end position="94"/>
    </location>
</feature>
<evidence type="ECO:0000313" key="11">
    <source>
        <dbReference type="Proteomes" id="UP001487740"/>
    </source>
</evidence>
<evidence type="ECO:0000256" key="7">
    <source>
        <dbReference type="ARBA" id="ARBA00023136"/>
    </source>
</evidence>
<dbReference type="AlphaFoldDB" id="A0AAW0TZ95"/>
<feature type="transmembrane region" description="Helical" evidence="9">
    <location>
        <begin position="455"/>
        <end position="473"/>
    </location>
</feature>
<evidence type="ECO:0000256" key="2">
    <source>
        <dbReference type="ARBA" id="ARBA00007040"/>
    </source>
</evidence>
<keyword evidence="5 9" id="KW-0812">Transmembrane</keyword>
<evidence type="ECO:0000256" key="8">
    <source>
        <dbReference type="SAM" id="MobiDB-lite"/>
    </source>
</evidence>
<comment type="subcellular location">
    <subcellularLocation>
        <location evidence="1">Cell membrane</location>
        <topology evidence="1">Multi-pass membrane protein</topology>
    </subcellularLocation>
</comment>
<feature type="transmembrane region" description="Helical" evidence="9">
    <location>
        <begin position="224"/>
        <end position="240"/>
    </location>
</feature>
<evidence type="ECO:0000256" key="4">
    <source>
        <dbReference type="ARBA" id="ARBA00022475"/>
    </source>
</evidence>
<evidence type="ECO:0000256" key="3">
    <source>
        <dbReference type="ARBA" id="ARBA00022448"/>
    </source>
</evidence>
<dbReference type="Proteomes" id="UP001487740">
    <property type="component" value="Unassembled WGS sequence"/>
</dbReference>
<evidence type="ECO:0000313" key="10">
    <source>
        <dbReference type="EMBL" id="KAK8391950.1"/>
    </source>
</evidence>
<keyword evidence="3" id="KW-0813">Transport</keyword>
<feature type="transmembrane region" description="Helical" evidence="9">
    <location>
        <begin position="104"/>
        <end position="124"/>
    </location>
</feature>
<feature type="transmembrane region" description="Helical" evidence="9">
    <location>
        <begin position="327"/>
        <end position="352"/>
    </location>
</feature>
<feature type="compositionally biased region" description="Basic and acidic residues" evidence="8">
    <location>
        <begin position="50"/>
        <end position="78"/>
    </location>
</feature>
<dbReference type="GO" id="GO:0015179">
    <property type="term" value="F:L-amino acid transmembrane transporter activity"/>
    <property type="evidence" value="ECO:0007669"/>
    <property type="project" value="TreeGrafter"/>
</dbReference>
<gene>
    <name evidence="10" type="ORF">O3P69_017513</name>
</gene>
<keyword evidence="4" id="KW-1003">Cell membrane</keyword>
<dbReference type="Pfam" id="PF13520">
    <property type="entry name" value="AA_permease_2"/>
    <property type="match status" value="1"/>
</dbReference>
<dbReference type="Gene3D" id="1.20.1740.10">
    <property type="entry name" value="Amino acid/polyamine transporter I"/>
    <property type="match status" value="1"/>
</dbReference>
<feature type="transmembrane region" description="Helical" evidence="9">
    <location>
        <begin position="511"/>
        <end position="530"/>
    </location>
</feature>
<keyword evidence="6 9" id="KW-1133">Transmembrane helix</keyword>
<keyword evidence="7 9" id="KW-0472">Membrane</keyword>
<dbReference type="PROSITE" id="PS51257">
    <property type="entry name" value="PROKAR_LIPOPROTEIN"/>
    <property type="match status" value="1"/>
</dbReference>
<name>A0AAW0TZ95_SCYPA</name>
<evidence type="ECO:0000256" key="5">
    <source>
        <dbReference type="ARBA" id="ARBA00022692"/>
    </source>
</evidence>
<feature type="transmembrane region" description="Helical" evidence="9">
    <location>
        <begin position="170"/>
        <end position="191"/>
    </location>
</feature>
<feature type="transmembrane region" description="Helical" evidence="9">
    <location>
        <begin position="260"/>
        <end position="276"/>
    </location>
</feature>
<accession>A0AAW0TZ95</accession>
<dbReference type="InterPro" id="IPR002293">
    <property type="entry name" value="AA/rel_permease1"/>
</dbReference>
<dbReference type="FunFam" id="1.20.1740.10:FF:000003">
    <property type="entry name" value="Y+L amino acid transporter 1 isoform X1"/>
    <property type="match status" value="1"/>
</dbReference>
<reference evidence="10 11" key="1">
    <citation type="submission" date="2023-03" db="EMBL/GenBank/DDBJ databases">
        <title>High-quality genome of Scylla paramamosain provides insights in environmental adaptation.</title>
        <authorList>
            <person name="Zhang L."/>
        </authorList>
    </citation>
    <scope>NUCLEOTIDE SEQUENCE [LARGE SCALE GENOMIC DNA]</scope>
    <source>
        <strain evidence="10">LZ_2023a</strain>
        <tissue evidence="10">Muscle</tissue>
    </source>
</reference>
<evidence type="ECO:0000256" key="9">
    <source>
        <dbReference type="SAM" id="Phobius"/>
    </source>
</evidence>
<sequence length="562" mass="60698">MHSRLSVRRRVLGPSYGSTAACGLVLRGSPGIVQARGVMDNPGYAGEDPSFEKRLQPPKDDADVHMETEGHLEAEGHPRNTAVAELPTSSPKEQGASVRLKKELGLLEGITMIMGIVIGSGIFVSPKGVISYVGSVGMSLAVWAACGVLSMLGAICFAELGTMIPESGGMYAYLHAAFGPLPAFLYVWVTAVVRNNAGGAVVALTFANYLLRAVLEECEAVPEAAVRLVAALLICLHSWINCVNVKWAAKVQNVFTFSKVVALTVIIVAGAVHLATGHLDNYRSPMHGTISGAAAIASAFYQSLFSYSGWENLYYVVEELKNPNRNLPLAIICSTSLVTVIYTLTNAAYLAVLTPTEMISSDAVAVTFAGRTLGVMAWIMPAFVICSTFGSTNGAIFTQSRLFFVGARKGQFPEAFALVHAEHLTPVPAIVLHGVGLLLMLITTDMVLLITYSTYAMTLTNLGCMFALFWFRYNQPDRPRPFKVWLGLPVVFSVIQVFLLVLPAIQSPLEVGVGLVLIASGLPVYYFAIYRQDIAEKLSRLLRRLTVWCQLVFRALPEEKAA</sequence>
<feature type="transmembrane region" description="Helical" evidence="9">
    <location>
        <begin position="136"/>
        <end position="158"/>
    </location>
</feature>
<comment type="caution">
    <text evidence="10">The sequence shown here is derived from an EMBL/GenBank/DDBJ whole genome shotgun (WGS) entry which is preliminary data.</text>
</comment>
<proteinExistence type="inferred from homology"/>
<protein>
    <submittedName>
        <fullName evidence="10">Uncharacterized protein</fullName>
    </submittedName>
</protein>